<dbReference type="SUPFAM" id="SSF57667">
    <property type="entry name" value="beta-beta-alpha zinc fingers"/>
    <property type="match status" value="1"/>
</dbReference>
<dbReference type="InterPro" id="IPR036236">
    <property type="entry name" value="Znf_C2H2_sf"/>
</dbReference>
<dbReference type="InterPro" id="IPR050688">
    <property type="entry name" value="Zinc_finger/UBP_domain"/>
</dbReference>
<organism evidence="7 9">
    <name type="scientific">Zophobas morio</name>
    <dbReference type="NCBI Taxonomy" id="2755281"/>
    <lineage>
        <taxon>Eukaryota</taxon>
        <taxon>Metazoa</taxon>
        <taxon>Ecdysozoa</taxon>
        <taxon>Arthropoda</taxon>
        <taxon>Hexapoda</taxon>
        <taxon>Insecta</taxon>
        <taxon>Pterygota</taxon>
        <taxon>Neoptera</taxon>
        <taxon>Endopterygota</taxon>
        <taxon>Coleoptera</taxon>
        <taxon>Polyphaga</taxon>
        <taxon>Cucujiformia</taxon>
        <taxon>Tenebrionidae</taxon>
        <taxon>Zophobas</taxon>
    </lineage>
</organism>
<reference evidence="7" key="1">
    <citation type="journal article" date="2023" name="G3 (Bethesda)">
        <title>Whole genome assemblies of Zophobas morio and Tenebrio molitor.</title>
        <authorList>
            <person name="Kaur S."/>
            <person name="Stinson S.A."/>
            <person name="diCenzo G.C."/>
        </authorList>
    </citation>
    <scope>NUCLEOTIDE SEQUENCE</scope>
    <source>
        <strain evidence="7">QUZm001</strain>
    </source>
</reference>
<feature type="domain" description="C2H2-type" evidence="6">
    <location>
        <begin position="261"/>
        <end position="289"/>
    </location>
</feature>
<keyword evidence="1" id="KW-0479">Metal-binding</keyword>
<proteinExistence type="predicted"/>
<dbReference type="GO" id="GO:0005634">
    <property type="term" value="C:nucleus"/>
    <property type="evidence" value="ECO:0007669"/>
    <property type="project" value="TreeGrafter"/>
</dbReference>
<dbReference type="SMART" id="SM00355">
    <property type="entry name" value="ZnF_C2H2"/>
    <property type="match status" value="6"/>
</dbReference>
<accession>A0AA38HMN9</accession>
<evidence type="ECO:0000313" key="7">
    <source>
        <dbReference type="EMBL" id="KAJ3640411.1"/>
    </source>
</evidence>
<protein>
    <recommendedName>
        <fullName evidence="6">C2H2-type domain-containing protein</fullName>
    </recommendedName>
</protein>
<comment type="caution">
    <text evidence="7">The sequence shown here is derived from an EMBL/GenBank/DDBJ whole genome shotgun (WGS) entry which is preliminary data.</text>
</comment>
<evidence type="ECO:0000313" key="9">
    <source>
        <dbReference type="Proteomes" id="UP001168821"/>
    </source>
</evidence>
<dbReference type="PROSITE" id="PS50157">
    <property type="entry name" value="ZINC_FINGER_C2H2_2"/>
    <property type="match status" value="2"/>
</dbReference>
<sequence>MSILEFSESFRAWGRSSWRNVHDCNLCPYFTTSLFLMVNHVRRHRSTPEKPTCENANIETFYCKDCDFQTELTILFKQHINKNHSFKDDLSSEDFSVQNYVCEKCDFETSLLLKWRQHGLDCAGKKENLQSVSSPKENVTYSRKNSHLIKEFACHKCPYKTRYPSDLKRHINGTHLDEQNGEWHLCEECPYKSRYKWNLKKHIISNHSNVHHPEKSKRSCRSKSHLNQIYPDGEWHKTRTRSDLKKSVNNSHLDQENVIWYYCKECQYKTKRRTDLKRHVLCRHLDEDKINWFKCEYCPFKTKIKYSLDAHINGQHLRQCKPMVQMRSLSLRN</sequence>
<keyword evidence="9" id="KW-1185">Reference proteome</keyword>
<dbReference type="FunFam" id="3.30.160.60:FF:002203">
    <property type="entry name" value="Zinc finger protein 142-like Protein"/>
    <property type="match status" value="1"/>
</dbReference>
<dbReference type="Gene3D" id="3.30.160.60">
    <property type="entry name" value="Classic Zinc Finger"/>
    <property type="match status" value="3"/>
</dbReference>
<evidence type="ECO:0000256" key="4">
    <source>
        <dbReference type="ARBA" id="ARBA00022833"/>
    </source>
</evidence>
<dbReference type="AlphaFoldDB" id="A0AA38HMN9"/>
<dbReference type="Proteomes" id="UP001168821">
    <property type="component" value="Unassembled WGS sequence"/>
</dbReference>
<keyword evidence="2" id="KW-0677">Repeat</keyword>
<keyword evidence="3 5" id="KW-0863">Zinc-finger</keyword>
<dbReference type="EMBL" id="JALNTZ010000010">
    <property type="protein sequence ID" value="KAJ3640411.1"/>
    <property type="molecule type" value="Genomic_DNA"/>
</dbReference>
<keyword evidence="4" id="KW-0862">Zinc</keyword>
<evidence type="ECO:0000256" key="1">
    <source>
        <dbReference type="ARBA" id="ARBA00022723"/>
    </source>
</evidence>
<evidence type="ECO:0000259" key="6">
    <source>
        <dbReference type="PROSITE" id="PS50157"/>
    </source>
</evidence>
<dbReference type="GO" id="GO:0008270">
    <property type="term" value="F:zinc ion binding"/>
    <property type="evidence" value="ECO:0007669"/>
    <property type="project" value="UniProtKB-KW"/>
</dbReference>
<gene>
    <name evidence="7" type="ORF">Zmor_003709</name>
    <name evidence="8" type="ORF">Zmor_016682</name>
</gene>
<evidence type="ECO:0000256" key="5">
    <source>
        <dbReference type="PROSITE-ProRule" id="PRU00042"/>
    </source>
</evidence>
<dbReference type="PANTHER" id="PTHR24403:SF67">
    <property type="entry name" value="FI01116P-RELATED"/>
    <property type="match status" value="1"/>
</dbReference>
<feature type="domain" description="C2H2-type" evidence="6">
    <location>
        <begin position="152"/>
        <end position="180"/>
    </location>
</feature>
<dbReference type="EMBL" id="JALNTZ010000005">
    <property type="protein sequence ID" value="KAJ3650593.1"/>
    <property type="molecule type" value="Genomic_DNA"/>
</dbReference>
<evidence type="ECO:0000256" key="2">
    <source>
        <dbReference type="ARBA" id="ARBA00022737"/>
    </source>
</evidence>
<dbReference type="InterPro" id="IPR013087">
    <property type="entry name" value="Znf_C2H2_type"/>
</dbReference>
<name>A0AA38HMN9_9CUCU</name>
<dbReference type="Pfam" id="PF00096">
    <property type="entry name" value="zf-C2H2"/>
    <property type="match status" value="1"/>
</dbReference>
<evidence type="ECO:0000256" key="3">
    <source>
        <dbReference type="ARBA" id="ARBA00022771"/>
    </source>
</evidence>
<evidence type="ECO:0000313" key="8">
    <source>
        <dbReference type="EMBL" id="KAJ3650593.1"/>
    </source>
</evidence>
<dbReference type="GO" id="GO:0045944">
    <property type="term" value="P:positive regulation of transcription by RNA polymerase II"/>
    <property type="evidence" value="ECO:0007669"/>
    <property type="project" value="TreeGrafter"/>
</dbReference>
<dbReference type="PANTHER" id="PTHR24403">
    <property type="entry name" value="ZINC FINGER PROTEIN"/>
    <property type="match status" value="1"/>
</dbReference>